<feature type="domain" description="EF-hand" evidence="3">
    <location>
        <begin position="48"/>
        <end position="83"/>
    </location>
</feature>
<evidence type="ECO:0000313" key="5">
    <source>
        <dbReference type="Proteomes" id="UP000019132"/>
    </source>
</evidence>
<dbReference type="Proteomes" id="UP000019132">
    <property type="component" value="Unassembled WGS sequence"/>
</dbReference>
<dbReference type="PANTHER" id="PTHR20875">
    <property type="entry name" value="EF-HAND CALCIUM-BINDING DOMAIN-CONTAINING PROTEIN 6-RELATED"/>
    <property type="match status" value="1"/>
</dbReference>
<reference evidence="4" key="3">
    <citation type="submission" date="2015-02" db="UniProtKB">
        <authorList>
            <consortium name="EnsemblProtists"/>
        </authorList>
    </citation>
    <scope>IDENTIFICATION</scope>
    <source>
        <strain evidence="4">DAOM BR144</strain>
    </source>
</reference>
<dbReference type="GO" id="GO:0005509">
    <property type="term" value="F:calcium ion binding"/>
    <property type="evidence" value="ECO:0007669"/>
    <property type="project" value="InterPro"/>
</dbReference>
<dbReference type="CDD" id="cd00051">
    <property type="entry name" value="EFh"/>
    <property type="match status" value="2"/>
</dbReference>
<dbReference type="Pfam" id="PF13499">
    <property type="entry name" value="EF-hand_7"/>
    <property type="match status" value="2"/>
</dbReference>
<dbReference type="InterPro" id="IPR011992">
    <property type="entry name" value="EF-hand-dom_pair"/>
</dbReference>
<dbReference type="PANTHER" id="PTHR20875:SF0">
    <property type="entry name" value="GH12158P"/>
    <property type="match status" value="1"/>
</dbReference>
<keyword evidence="1" id="KW-0106">Calcium</keyword>
<dbReference type="STRING" id="431595.K3XB32"/>
<evidence type="ECO:0000259" key="3">
    <source>
        <dbReference type="PROSITE" id="PS50222"/>
    </source>
</evidence>
<dbReference type="VEuPathDB" id="FungiDB:PYU1_G014400"/>
<dbReference type="Gene3D" id="1.10.238.10">
    <property type="entry name" value="EF-hand"/>
    <property type="match status" value="2"/>
</dbReference>
<protein>
    <recommendedName>
        <fullName evidence="3">EF-hand domain-containing protein</fullName>
    </recommendedName>
</protein>
<evidence type="ECO:0000256" key="1">
    <source>
        <dbReference type="ARBA" id="ARBA00022837"/>
    </source>
</evidence>
<dbReference type="EnsemblProtists" id="PYU1_T014431">
    <property type="protein sequence ID" value="PYU1_T014431"/>
    <property type="gene ID" value="PYU1_G014400"/>
</dbReference>
<feature type="domain" description="EF-hand" evidence="3">
    <location>
        <begin position="12"/>
        <end position="47"/>
    </location>
</feature>
<evidence type="ECO:0000256" key="2">
    <source>
        <dbReference type="SAM" id="MobiDB-lite"/>
    </source>
</evidence>
<dbReference type="HOGENOM" id="CLU_1059527_0_0_1"/>
<feature type="compositionally biased region" description="Basic and acidic residues" evidence="2">
    <location>
        <begin position="207"/>
        <end position="223"/>
    </location>
</feature>
<dbReference type="InterPro" id="IPR018247">
    <property type="entry name" value="EF_Hand_1_Ca_BS"/>
</dbReference>
<reference evidence="5" key="2">
    <citation type="submission" date="2010-04" db="EMBL/GenBank/DDBJ databases">
        <authorList>
            <person name="Buell R."/>
            <person name="Hamilton J."/>
            <person name="Hostetler J."/>
        </authorList>
    </citation>
    <scope>NUCLEOTIDE SEQUENCE [LARGE SCALE GENOMIC DNA]</scope>
    <source>
        <strain evidence="5">DAOM:BR144</strain>
    </source>
</reference>
<dbReference type="SMART" id="SM00054">
    <property type="entry name" value="EFh"/>
    <property type="match status" value="4"/>
</dbReference>
<keyword evidence="5" id="KW-1185">Reference proteome</keyword>
<feature type="domain" description="EF-hand" evidence="3">
    <location>
        <begin position="139"/>
        <end position="174"/>
    </location>
</feature>
<dbReference type="SUPFAM" id="SSF47473">
    <property type="entry name" value="EF-hand"/>
    <property type="match status" value="1"/>
</dbReference>
<organism evidence="4 5">
    <name type="scientific">Globisporangium ultimum (strain ATCC 200006 / CBS 805.95 / DAOM BR144)</name>
    <name type="common">Pythium ultimum</name>
    <dbReference type="NCBI Taxonomy" id="431595"/>
    <lineage>
        <taxon>Eukaryota</taxon>
        <taxon>Sar</taxon>
        <taxon>Stramenopiles</taxon>
        <taxon>Oomycota</taxon>
        <taxon>Peronosporomycetes</taxon>
        <taxon>Pythiales</taxon>
        <taxon>Pythiaceae</taxon>
        <taxon>Globisporangium</taxon>
    </lineage>
</organism>
<feature type="domain" description="EF-hand" evidence="3">
    <location>
        <begin position="175"/>
        <end position="210"/>
    </location>
</feature>
<dbReference type="InterPro" id="IPR002048">
    <property type="entry name" value="EF_hand_dom"/>
</dbReference>
<name>K3XB32_GLOUD</name>
<reference evidence="5" key="1">
    <citation type="journal article" date="2010" name="Genome Biol.">
        <title>Genome sequence of the necrotrophic plant pathogen Pythium ultimum reveals original pathogenicity mechanisms and effector repertoire.</title>
        <authorList>
            <person name="Levesque C.A."/>
            <person name="Brouwer H."/>
            <person name="Cano L."/>
            <person name="Hamilton J.P."/>
            <person name="Holt C."/>
            <person name="Huitema E."/>
            <person name="Raffaele S."/>
            <person name="Robideau G.P."/>
            <person name="Thines M."/>
            <person name="Win J."/>
            <person name="Zerillo M.M."/>
            <person name="Beakes G.W."/>
            <person name="Boore J.L."/>
            <person name="Busam D."/>
            <person name="Dumas B."/>
            <person name="Ferriera S."/>
            <person name="Fuerstenberg S.I."/>
            <person name="Gachon C.M."/>
            <person name="Gaulin E."/>
            <person name="Govers F."/>
            <person name="Grenville-Briggs L."/>
            <person name="Horner N."/>
            <person name="Hostetler J."/>
            <person name="Jiang R.H."/>
            <person name="Johnson J."/>
            <person name="Krajaejun T."/>
            <person name="Lin H."/>
            <person name="Meijer H.J."/>
            <person name="Moore B."/>
            <person name="Morris P."/>
            <person name="Phuntmart V."/>
            <person name="Puiu D."/>
            <person name="Shetty J."/>
            <person name="Stajich J.E."/>
            <person name="Tripathy S."/>
            <person name="Wawra S."/>
            <person name="van West P."/>
            <person name="Whitty B.R."/>
            <person name="Coutinho P.M."/>
            <person name="Henrissat B."/>
            <person name="Martin F."/>
            <person name="Thomas P.D."/>
            <person name="Tyler B.M."/>
            <person name="De Vries R.P."/>
            <person name="Kamoun S."/>
            <person name="Yandell M."/>
            <person name="Tisserat N."/>
            <person name="Buell C.R."/>
        </authorList>
    </citation>
    <scope>NUCLEOTIDE SEQUENCE</scope>
    <source>
        <strain evidence="5">DAOM:BR144</strain>
    </source>
</reference>
<dbReference type="InterPro" id="IPR052603">
    <property type="entry name" value="EFCB6"/>
</dbReference>
<sequence length="263" mass="29950">MDHVLNILRKKYASRTLRKTFRDWDVDKDGCITMQELDSNLRRQGVRLAPNQVKEIFDAYDDDHDGRLLYAEFANMVYSPLVEHQHSSATMQAHLNTRRTETAGSHHDPYGILRNSAIDHPVGVNEAGIRAAVQRKIRAFVPQINDAYAAFDADHSGNLSYDELRQGLKQLGLHFTDREFRHLSQTVDTDGSGEISYKEFSHMFNERPGKQQQHCHDHGDRKASTQGSPETPERDTEVHAKAASFDFTHLSRYSLKAESADCV</sequence>
<evidence type="ECO:0000313" key="4">
    <source>
        <dbReference type="EnsemblProtists" id="PYU1_T014431"/>
    </source>
</evidence>
<dbReference type="InParanoid" id="K3XB32"/>
<dbReference type="PROSITE" id="PS50222">
    <property type="entry name" value="EF_HAND_2"/>
    <property type="match status" value="4"/>
</dbReference>
<dbReference type="AlphaFoldDB" id="K3XB32"/>
<dbReference type="eggNOG" id="KOG0032">
    <property type="taxonomic scope" value="Eukaryota"/>
</dbReference>
<dbReference type="PROSITE" id="PS00018">
    <property type="entry name" value="EF_HAND_1"/>
    <property type="match status" value="3"/>
</dbReference>
<proteinExistence type="predicted"/>
<accession>K3XB32</accession>
<feature type="region of interest" description="Disordered" evidence="2">
    <location>
        <begin position="207"/>
        <end position="239"/>
    </location>
</feature>
<dbReference type="EMBL" id="GL376589">
    <property type="status" value="NOT_ANNOTATED_CDS"/>
    <property type="molecule type" value="Genomic_DNA"/>
</dbReference>